<comment type="caution">
    <text evidence="3">The sequence shown here is derived from an EMBL/GenBank/DDBJ whole genome shotgun (WGS) entry which is preliminary data.</text>
</comment>
<feature type="region of interest" description="Disordered" evidence="1">
    <location>
        <begin position="231"/>
        <end position="250"/>
    </location>
</feature>
<feature type="compositionally biased region" description="Polar residues" evidence="1">
    <location>
        <begin position="172"/>
        <end position="181"/>
    </location>
</feature>
<accession>A0A0B2BWY1</accession>
<dbReference type="RefSeq" id="WP_039097946.1">
    <property type="nucleotide sequence ID" value="NZ_JTDN01000004.1"/>
</dbReference>
<evidence type="ECO:0000256" key="1">
    <source>
        <dbReference type="SAM" id="MobiDB-lite"/>
    </source>
</evidence>
<dbReference type="AlphaFoldDB" id="A0A0B2BWY1"/>
<proteinExistence type="predicted"/>
<evidence type="ECO:0000313" key="4">
    <source>
        <dbReference type="Proteomes" id="UP000030988"/>
    </source>
</evidence>
<keyword evidence="2" id="KW-0732">Signal</keyword>
<feature type="chain" id="PRO_5002087187" evidence="2">
    <location>
        <begin position="31"/>
        <end position="544"/>
    </location>
</feature>
<feature type="signal peptide" evidence="2">
    <location>
        <begin position="1"/>
        <end position="30"/>
    </location>
</feature>
<organism evidence="3 4">
    <name type="scientific">Croceibacterium mercuriale</name>
    <dbReference type="NCBI Taxonomy" id="1572751"/>
    <lineage>
        <taxon>Bacteria</taxon>
        <taxon>Pseudomonadati</taxon>
        <taxon>Pseudomonadota</taxon>
        <taxon>Alphaproteobacteria</taxon>
        <taxon>Sphingomonadales</taxon>
        <taxon>Erythrobacteraceae</taxon>
        <taxon>Croceibacterium</taxon>
    </lineage>
</organism>
<dbReference type="STRING" id="1572751.PK98_15360"/>
<dbReference type="Proteomes" id="UP000030988">
    <property type="component" value="Unassembled WGS sequence"/>
</dbReference>
<dbReference type="EMBL" id="JTDN01000004">
    <property type="protein sequence ID" value="KHL24148.1"/>
    <property type="molecule type" value="Genomic_DNA"/>
</dbReference>
<dbReference type="OrthoDB" id="7593558at2"/>
<keyword evidence="4" id="KW-1185">Reference proteome</keyword>
<feature type="compositionally biased region" description="Low complexity" evidence="1">
    <location>
        <begin position="185"/>
        <end position="215"/>
    </location>
</feature>
<reference evidence="3 4" key="1">
    <citation type="submission" date="2014-11" db="EMBL/GenBank/DDBJ databases">
        <title>Draft genome sequence of Kirrobacter mercurialis.</title>
        <authorList>
            <person name="Coil D.A."/>
            <person name="Eisen J.A."/>
        </authorList>
    </citation>
    <scope>NUCLEOTIDE SEQUENCE [LARGE SCALE GENOMIC DNA]</scope>
    <source>
        <strain evidence="3 4">Coronado</strain>
    </source>
</reference>
<protein>
    <submittedName>
        <fullName evidence="3">Uncharacterized protein</fullName>
    </submittedName>
</protein>
<name>A0A0B2BWY1_9SPHN</name>
<evidence type="ECO:0000313" key="3">
    <source>
        <dbReference type="EMBL" id="KHL24148.1"/>
    </source>
</evidence>
<evidence type="ECO:0000256" key="2">
    <source>
        <dbReference type="SAM" id="SignalP"/>
    </source>
</evidence>
<feature type="region of interest" description="Disordered" evidence="1">
    <location>
        <begin position="169"/>
        <end position="216"/>
    </location>
</feature>
<gene>
    <name evidence="3" type="ORF">PK98_15360</name>
</gene>
<sequence>MRDSGNVRRLVGRLAADALLMAIVATPAMAEQVSGTGRAPITRDTDSVHAAALSEARRQIVVALLRGSIGADRLAEVDPATIEAMAGQIRPDMIVDHASAREGETYVLTVQADVDGGWFTGQLSDFGIGNSSLVADNNRSLILVMLDEVGGTASDFSQPAETLVEYDRRTGGSYSDQSSVRESSRYAQAASSRSASATSSRRSDAASSSGSGAYRVQGSSAVGMSDGYGGAAAGRSSGSAAGGYSGRSASASSARNASASASRSSSAASGSHSYVAQNDVAAEVHDDVSYREHVVYQRPPQTANGRAIMNALSGALGRYDVATTQSGPVLASYFLDGVPTFAQLTQDARYQPFLGSLAAPFFMGGQFAVTHVGRDPATGSAVCSGSLDAGAFATADGRNLGNAQVTSTMNGISPEDCGNKLSVALAGQAATQMGPAIQRHWRTVGRVARGQDTGQLANYTLVLRAPALDMDMQLDMLEALGAIDGVSGQSFVSQDDTEMRFTVQYAGGLPLQLALGQRLRGKPAFAGLVPRVDGRSLLLCVGGC</sequence>